<evidence type="ECO:0000256" key="2">
    <source>
        <dbReference type="SAM" id="Phobius"/>
    </source>
</evidence>
<evidence type="ECO:0000313" key="3">
    <source>
        <dbReference type="EMBL" id="KAK3896093.1"/>
    </source>
</evidence>
<feature type="compositionally biased region" description="Low complexity" evidence="1">
    <location>
        <begin position="308"/>
        <end position="317"/>
    </location>
</feature>
<feature type="transmembrane region" description="Helical" evidence="2">
    <location>
        <begin position="56"/>
        <end position="75"/>
    </location>
</feature>
<feature type="compositionally biased region" description="Low complexity" evidence="1">
    <location>
        <begin position="230"/>
        <end position="278"/>
    </location>
</feature>
<name>A0AAE1L501_PETCI</name>
<keyword evidence="4" id="KW-1185">Reference proteome</keyword>
<feature type="region of interest" description="Disordered" evidence="1">
    <location>
        <begin position="157"/>
        <end position="324"/>
    </location>
</feature>
<keyword evidence="2" id="KW-0472">Membrane</keyword>
<protein>
    <submittedName>
        <fullName evidence="3">Uncharacterized protein</fullName>
    </submittedName>
</protein>
<keyword evidence="2" id="KW-1133">Transmembrane helix</keyword>
<feature type="compositionally biased region" description="Basic and acidic residues" evidence="1">
    <location>
        <begin position="164"/>
        <end position="176"/>
    </location>
</feature>
<proteinExistence type="predicted"/>
<dbReference type="Proteomes" id="UP001286313">
    <property type="component" value="Unassembled WGS sequence"/>
</dbReference>
<dbReference type="EMBL" id="JAWQEG010000016">
    <property type="protein sequence ID" value="KAK3896093.1"/>
    <property type="molecule type" value="Genomic_DNA"/>
</dbReference>
<feature type="compositionally biased region" description="Basic and acidic residues" evidence="1">
    <location>
        <begin position="282"/>
        <end position="300"/>
    </location>
</feature>
<dbReference type="PANTHER" id="PTHR12822">
    <property type="entry name" value="PROTEIN YIPF"/>
    <property type="match status" value="1"/>
</dbReference>
<dbReference type="GO" id="GO:0031267">
    <property type="term" value="F:small GTPase binding"/>
    <property type="evidence" value="ECO:0007669"/>
    <property type="project" value="InterPro"/>
</dbReference>
<sequence>MLWSRAKGGGKIGAHSGGSPPGPVTLLELICLYGYSLSIFVPVSILWMIPQPWLQWCLAILAPVLSGGVLVRSIWPSLHPSNSTSKHVAIGLAALILLLHATLALGFMFYFFQPPPQSRSLLKSPEASTMKPHEALEAIGGTGKNIEEKIEKKFVGKLGETGDTGEKIGETGEKTGETGGKVGETGEKIGEKTGETGGKIGAPGGGNGGKIGGNGETVAADEVKREATEGNKAPNEAAGGNEAPNEAAGGNEAPNEAAGGNEAPNEAAGGNEAPNEAAGGKEGNEAPKEANEGAIAKREANGGLMKQNEAANESNEALNDSDDLIGRLDDVGEAYYGANAAHNEEYEKKVALIEHIMGILKPRKPGIKH</sequence>
<keyword evidence="2" id="KW-0812">Transmembrane</keyword>
<dbReference type="GO" id="GO:0005794">
    <property type="term" value="C:Golgi apparatus"/>
    <property type="evidence" value="ECO:0007669"/>
    <property type="project" value="InterPro"/>
</dbReference>
<dbReference type="AlphaFoldDB" id="A0AAE1L501"/>
<dbReference type="GO" id="GO:0016192">
    <property type="term" value="P:vesicle-mediated transport"/>
    <property type="evidence" value="ECO:0007669"/>
    <property type="project" value="InterPro"/>
</dbReference>
<evidence type="ECO:0000256" key="1">
    <source>
        <dbReference type="SAM" id="MobiDB-lite"/>
    </source>
</evidence>
<feature type="transmembrane region" description="Helical" evidence="2">
    <location>
        <begin position="87"/>
        <end position="112"/>
    </location>
</feature>
<feature type="transmembrane region" description="Helical" evidence="2">
    <location>
        <begin position="26"/>
        <end position="49"/>
    </location>
</feature>
<feature type="compositionally biased region" description="Basic and acidic residues" evidence="1">
    <location>
        <begin position="184"/>
        <end position="194"/>
    </location>
</feature>
<dbReference type="PANTHER" id="PTHR12822:SF2">
    <property type="entry name" value="PROTEIN YIPF"/>
    <property type="match status" value="1"/>
</dbReference>
<feature type="compositionally biased region" description="Gly residues" evidence="1">
    <location>
        <begin position="195"/>
        <end position="215"/>
    </location>
</feature>
<reference evidence="3" key="1">
    <citation type="submission" date="2023-10" db="EMBL/GenBank/DDBJ databases">
        <title>Genome assemblies of two species of porcelain crab, Petrolisthes cinctipes and Petrolisthes manimaculis (Anomura: Porcellanidae).</title>
        <authorList>
            <person name="Angst P."/>
        </authorList>
    </citation>
    <scope>NUCLEOTIDE SEQUENCE</scope>
    <source>
        <strain evidence="3">PB745_01</strain>
        <tissue evidence="3">Gill</tissue>
    </source>
</reference>
<gene>
    <name evidence="3" type="ORF">Pcinc_000224</name>
</gene>
<organism evidence="3 4">
    <name type="scientific">Petrolisthes cinctipes</name>
    <name type="common">Flat porcelain crab</name>
    <dbReference type="NCBI Taxonomy" id="88211"/>
    <lineage>
        <taxon>Eukaryota</taxon>
        <taxon>Metazoa</taxon>
        <taxon>Ecdysozoa</taxon>
        <taxon>Arthropoda</taxon>
        <taxon>Crustacea</taxon>
        <taxon>Multicrustacea</taxon>
        <taxon>Malacostraca</taxon>
        <taxon>Eumalacostraca</taxon>
        <taxon>Eucarida</taxon>
        <taxon>Decapoda</taxon>
        <taxon>Pleocyemata</taxon>
        <taxon>Anomura</taxon>
        <taxon>Galatheoidea</taxon>
        <taxon>Porcellanidae</taxon>
        <taxon>Petrolisthes</taxon>
    </lineage>
</organism>
<comment type="caution">
    <text evidence="3">The sequence shown here is derived from an EMBL/GenBank/DDBJ whole genome shotgun (WGS) entry which is preliminary data.</text>
</comment>
<accession>A0AAE1L501</accession>
<dbReference type="InterPro" id="IPR039765">
    <property type="entry name" value="Yip5/YIPF1/YIPF2"/>
</dbReference>
<evidence type="ECO:0000313" key="4">
    <source>
        <dbReference type="Proteomes" id="UP001286313"/>
    </source>
</evidence>